<dbReference type="SUPFAM" id="SSF52833">
    <property type="entry name" value="Thioredoxin-like"/>
    <property type="match status" value="1"/>
</dbReference>
<dbReference type="Pfam" id="PF02630">
    <property type="entry name" value="SCO1-SenC"/>
    <property type="match status" value="1"/>
</dbReference>
<dbReference type="AlphaFoldDB" id="A0A2S8G1X1"/>
<organism evidence="5 6">
    <name type="scientific">Blastopirellula marina</name>
    <dbReference type="NCBI Taxonomy" id="124"/>
    <lineage>
        <taxon>Bacteria</taxon>
        <taxon>Pseudomonadati</taxon>
        <taxon>Planctomycetota</taxon>
        <taxon>Planctomycetia</taxon>
        <taxon>Pirellulales</taxon>
        <taxon>Pirellulaceae</taxon>
        <taxon>Blastopirellula</taxon>
    </lineage>
</organism>
<keyword evidence="4" id="KW-0812">Transmembrane</keyword>
<evidence type="ECO:0000313" key="5">
    <source>
        <dbReference type="EMBL" id="PQO38423.1"/>
    </source>
</evidence>
<evidence type="ECO:0000256" key="3">
    <source>
        <dbReference type="PIRSR" id="PIRSR603782-2"/>
    </source>
</evidence>
<keyword evidence="2" id="KW-0186">Copper</keyword>
<feature type="transmembrane region" description="Helical" evidence="4">
    <location>
        <begin position="225"/>
        <end position="247"/>
    </location>
</feature>
<dbReference type="Gene3D" id="3.40.30.10">
    <property type="entry name" value="Glutaredoxin"/>
    <property type="match status" value="1"/>
</dbReference>
<keyword evidence="4" id="KW-0472">Membrane</keyword>
<name>A0A2S8G1X1_9BACT</name>
<dbReference type="OrthoDB" id="9786756at2"/>
<dbReference type="Proteomes" id="UP000239388">
    <property type="component" value="Unassembled WGS sequence"/>
</dbReference>
<accession>A0A2S8G1X1</accession>
<protein>
    <submittedName>
        <fullName evidence="5">SCO family protein</fullName>
    </submittedName>
</protein>
<dbReference type="InterPro" id="IPR003782">
    <property type="entry name" value="SCO1/SenC"/>
</dbReference>
<dbReference type="GO" id="GO:0046872">
    <property type="term" value="F:metal ion binding"/>
    <property type="evidence" value="ECO:0007669"/>
    <property type="project" value="UniProtKB-KW"/>
</dbReference>
<dbReference type="InterPro" id="IPR036249">
    <property type="entry name" value="Thioredoxin-like_sf"/>
</dbReference>
<sequence length="272" mass="30312">MGTSAFAQINETPAAVDGLDVDEHLNEQLPLDTRFTDHTGNVIRLGDIFDGEHPVILSLNYSNCPMLCQLQLNELVATLREMEPSVGESFQVVSISIDPNEPPERAKATRKRYFEEYGREGTGSGWHFLVGSPKSILTIANATGFKFRYVPERKEYAHIAVLMLCTPDGRISRYLYGVQFDEPTLRLSLVEASEGKIGTTIDRVILTCFMYDETSGRYGPEAVGIMRLGAISTVLCLIVGLVPFWILRHRKQAAKQEDYSPQQEGHTPSQAT</sequence>
<reference evidence="5 6" key="1">
    <citation type="submission" date="2018-02" db="EMBL/GenBank/DDBJ databases">
        <title>Comparative genomes isolates from brazilian mangrove.</title>
        <authorList>
            <person name="Araujo J.E."/>
            <person name="Taketani R.G."/>
            <person name="Silva M.C.P."/>
            <person name="Loureco M.V."/>
            <person name="Andreote F.D."/>
        </authorList>
    </citation>
    <scope>NUCLEOTIDE SEQUENCE [LARGE SCALE GENOMIC DNA]</scope>
    <source>
        <strain evidence="5 6">NAP PRIS-MGV</strain>
    </source>
</reference>
<dbReference type="EMBL" id="PUIB01000011">
    <property type="protein sequence ID" value="PQO38423.1"/>
    <property type="molecule type" value="Genomic_DNA"/>
</dbReference>
<feature type="binding site" evidence="2">
    <location>
        <position position="68"/>
    </location>
    <ligand>
        <name>Cu cation</name>
        <dbReference type="ChEBI" id="CHEBI:23378"/>
    </ligand>
</feature>
<evidence type="ECO:0000256" key="2">
    <source>
        <dbReference type="PIRSR" id="PIRSR603782-1"/>
    </source>
</evidence>
<keyword evidence="2" id="KW-0479">Metal-binding</keyword>
<feature type="disulfide bond" description="Redox-active" evidence="3">
    <location>
        <begin position="64"/>
        <end position="68"/>
    </location>
</feature>
<dbReference type="RefSeq" id="WP_105353806.1">
    <property type="nucleotide sequence ID" value="NZ_PUIB01000011.1"/>
</dbReference>
<evidence type="ECO:0000313" key="6">
    <source>
        <dbReference type="Proteomes" id="UP000239388"/>
    </source>
</evidence>
<evidence type="ECO:0000256" key="4">
    <source>
        <dbReference type="SAM" id="Phobius"/>
    </source>
</evidence>
<feature type="binding site" evidence="2">
    <location>
        <position position="64"/>
    </location>
    <ligand>
        <name>Cu cation</name>
        <dbReference type="ChEBI" id="CHEBI:23378"/>
    </ligand>
</feature>
<comment type="similarity">
    <text evidence="1">Belongs to the SCO1/2 family.</text>
</comment>
<keyword evidence="3" id="KW-1015">Disulfide bond</keyword>
<dbReference type="CDD" id="cd02968">
    <property type="entry name" value="SCO"/>
    <property type="match status" value="1"/>
</dbReference>
<proteinExistence type="inferred from homology"/>
<dbReference type="PANTHER" id="PTHR12151:SF8">
    <property type="entry name" value="THIOREDOXIN DOMAIN-CONTAINING PROTEIN"/>
    <property type="match status" value="1"/>
</dbReference>
<gene>
    <name evidence="5" type="ORF">C5Y98_10185</name>
</gene>
<comment type="caution">
    <text evidence="5">The sequence shown here is derived from an EMBL/GenBank/DDBJ whole genome shotgun (WGS) entry which is preliminary data.</text>
</comment>
<dbReference type="PANTHER" id="PTHR12151">
    <property type="entry name" value="ELECTRON TRANSPORT PROTIN SCO1/SENC FAMILY MEMBER"/>
    <property type="match status" value="1"/>
</dbReference>
<keyword evidence="4" id="KW-1133">Transmembrane helix</keyword>
<feature type="binding site" evidence="2">
    <location>
        <position position="158"/>
    </location>
    <ligand>
        <name>Cu cation</name>
        <dbReference type="ChEBI" id="CHEBI:23378"/>
    </ligand>
</feature>
<evidence type="ECO:0000256" key="1">
    <source>
        <dbReference type="ARBA" id="ARBA00010996"/>
    </source>
</evidence>